<dbReference type="EMBL" id="JAHLUN010000004">
    <property type="protein sequence ID" value="KAG7766774.1"/>
    <property type="molecule type" value="Genomic_DNA"/>
</dbReference>
<evidence type="ECO:0000313" key="2">
    <source>
        <dbReference type="EMBL" id="KAG7729069.1"/>
    </source>
</evidence>
<dbReference type="SMART" id="SM01042">
    <property type="entry name" value="Brr6_like_C_C"/>
    <property type="match status" value="1"/>
</dbReference>
<dbReference type="GO" id="GO:0031965">
    <property type="term" value="C:nuclear membrane"/>
    <property type="evidence" value="ECO:0007669"/>
    <property type="project" value="InterPro"/>
</dbReference>
<keyword evidence="4" id="KW-1185">Reference proteome</keyword>
<name>A0AAN6D860_9ASCO</name>
<gene>
    <name evidence="2" type="ORF">KL933_001295</name>
    <name evidence="3" type="ORF">KL946_001962</name>
</gene>
<dbReference type="GO" id="GO:0006998">
    <property type="term" value="P:nuclear envelope organization"/>
    <property type="evidence" value="ECO:0007669"/>
    <property type="project" value="InterPro"/>
</dbReference>
<evidence type="ECO:0000313" key="5">
    <source>
        <dbReference type="Proteomes" id="UP000738402"/>
    </source>
</evidence>
<sequence>MEHLNILTLNDELEVEGGLLNLSLANTTDNIVAEKNSDEDVSMHDVSFYEDQEETGDMDGQIPSTIDVLKEQLKQSSSIIDIFHPTESGARLAQSGRHINKIQRNADIEIRGDSDFQHVEEFPLRYDGASSKTTQRTRIENGNESLPLEARARGTKPNNVQVHNHYYFSFSLPPVDSELLPEPWTQESKPCFKIPYLLLTYLQIFLNTLAACYCLKLGYEGVQGIKFDIARAVKQKIHASYFEIEACRRKYVENHCDPYTRLPALQETCLQWEACMNRNPFLSVSYSSLLAEIFGTILSSFAEPLNVKSFSLLFMIMGFCYLSNFGCGFLRCGTYYGWNDKGTNLDVKALKTPTTRSSSQKTSNQIILPECADDTQDH</sequence>
<dbReference type="GO" id="GO:0055088">
    <property type="term" value="P:lipid homeostasis"/>
    <property type="evidence" value="ECO:0007669"/>
    <property type="project" value="InterPro"/>
</dbReference>
<proteinExistence type="predicted"/>
<comment type="caution">
    <text evidence="2">The sequence shown here is derived from an EMBL/GenBank/DDBJ whole genome shotgun (WGS) entry which is preliminary data.</text>
</comment>
<organism evidence="2 5">
    <name type="scientific">Ogataea haglerorum</name>
    <dbReference type="NCBI Taxonomy" id="1937702"/>
    <lineage>
        <taxon>Eukaryota</taxon>
        <taxon>Fungi</taxon>
        <taxon>Dikarya</taxon>
        <taxon>Ascomycota</taxon>
        <taxon>Saccharomycotina</taxon>
        <taxon>Pichiomycetes</taxon>
        <taxon>Pichiales</taxon>
        <taxon>Pichiaceae</taxon>
        <taxon>Ogataea</taxon>
    </lineage>
</organism>
<dbReference type="Pfam" id="PF10104">
    <property type="entry name" value="Brr6_like_C_C"/>
    <property type="match status" value="1"/>
</dbReference>
<evidence type="ECO:0000313" key="3">
    <source>
        <dbReference type="EMBL" id="KAG7766774.1"/>
    </source>
</evidence>
<evidence type="ECO:0000313" key="4">
    <source>
        <dbReference type="Proteomes" id="UP000697297"/>
    </source>
</evidence>
<dbReference type="PANTHER" id="PTHR28136:SF1">
    <property type="entry name" value="NUCLEUS EXPORT PROTEIN BRL1"/>
    <property type="match status" value="1"/>
</dbReference>
<dbReference type="Proteomes" id="UP000738402">
    <property type="component" value="Unassembled WGS sequence"/>
</dbReference>
<reference evidence="2 4" key="1">
    <citation type="journal article" date="2021" name="G3 (Bethesda)">
        <title>Genomic diversity, chromosomal rearrangements, and interspecies hybridization in the ogataea polymorpha species complex.</title>
        <authorList>
            <person name="Hanson S.J."/>
            <person name="Cinneide E.O."/>
            <person name="Salzberg L.I."/>
            <person name="Wolfe K.H."/>
            <person name="McGowan J."/>
            <person name="Fitzpatrick D.A."/>
            <person name="Matlin K."/>
        </authorList>
    </citation>
    <scope>NUCLEOTIDE SEQUENCE</scope>
    <source>
        <strain evidence="3">81-436-3</strain>
        <strain evidence="2">83-405-1</strain>
    </source>
</reference>
<dbReference type="EMBL" id="JAHLUH010000003">
    <property type="protein sequence ID" value="KAG7729069.1"/>
    <property type="molecule type" value="Genomic_DNA"/>
</dbReference>
<dbReference type="AlphaFoldDB" id="A0AAN6D860"/>
<feature type="domain" description="Brl1/Brr6" evidence="1">
    <location>
        <begin position="198"/>
        <end position="331"/>
    </location>
</feature>
<dbReference type="InterPro" id="IPR018767">
    <property type="entry name" value="Brl1/Brr6_dom"/>
</dbReference>
<dbReference type="Proteomes" id="UP000697297">
    <property type="component" value="Unassembled WGS sequence"/>
</dbReference>
<dbReference type="InterPro" id="IPR040202">
    <property type="entry name" value="Brl1/Brr6"/>
</dbReference>
<dbReference type="PANTHER" id="PTHR28136">
    <property type="entry name" value="NUCLEUS EXPORT PROTEIN BRR6"/>
    <property type="match status" value="1"/>
</dbReference>
<evidence type="ECO:0000259" key="1">
    <source>
        <dbReference type="SMART" id="SM01042"/>
    </source>
</evidence>
<accession>A0AAN6D860</accession>
<protein>
    <recommendedName>
        <fullName evidence="1">Brl1/Brr6 domain-containing protein</fullName>
    </recommendedName>
</protein>